<dbReference type="EMBL" id="CAJNDS010002778">
    <property type="protein sequence ID" value="CAE7593614.1"/>
    <property type="molecule type" value="Genomic_DNA"/>
</dbReference>
<evidence type="ECO:0000256" key="9">
    <source>
        <dbReference type="ARBA" id="ARBA00022989"/>
    </source>
</evidence>
<keyword evidence="3" id="KW-0597">Phosphoprotein</keyword>
<dbReference type="PROSITE" id="PS00018">
    <property type="entry name" value="EF_HAND_1"/>
    <property type="match status" value="1"/>
</dbReference>
<evidence type="ECO:0000256" key="10">
    <source>
        <dbReference type="ARBA" id="ARBA00023065"/>
    </source>
</evidence>
<dbReference type="GO" id="GO:0016757">
    <property type="term" value="F:glycosyltransferase activity"/>
    <property type="evidence" value="ECO:0007669"/>
    <property type="project" value="InterPro"/>
</dbReference>
<evidence type="ECO:0000256" key="2">
    <source>
        <dbReference type="ARBA" id="ARBA00022448"/>
    </source>
</evidence>
<dbReference type="InterPro" id="IPR011992">
    <property type="entry name" value="EF-hand-dom_pair"/>
</dbReference>
<feature type="transmembrane region" description="Helical" evidence="14">
    <location>
        <begin position="1034"/>
        <end position="1053"/>
    </location>
</feature>
<feature type="domain" description="EF-hand" evidence="15">
    <location>
        <begin position="1148"/>
        <end position="1183"/>
    </location>
</feature>
<feature type="transmembrane region" description="Helical" evidence="14">
    <location>
        <begin position="974"/>
        <end position="1000"/>
    </location>
</feature>
<dbReference type="InterPro" id="IPR018247">
    <property type="entry name" value="EF_Hand_1_Ca_BS"/>
</dbReference>
<keyword evidence="4" id="KW-0109">Calcium transport</keyword>
<dbReference type="GO" id="GO:0008331">
    <property type="term" value="F:high voltage-gated calcium channel activity"/>
    <property type="evidence" value="ECO:0007669"/>
    <property type="project" value="TreeGrafter"/>
</dbReference>
<evidence type="ECO:0000313" key="17">
    <source>
        <dbReference type="Proteomes" id="UP000604046"/>
    </source>
</evidence>
<proteinExistence type="predicted"/>
<evidence type="ECO:0000256" key="5">
    <source>
        <dbReference type="ARBA" id="ARBA00022673"/>
    </source>
</evidence>
<evidence type="ECO:0000256" key="13">
    <source>
        <dbReference type="ARBA" id="ARBA00023303"/>
    </source>
</evidence>
<dbReference type="SMART" id="SM00054">
    <property type="entry name" value="EFh"/>
    <property type="match status" value="2"/>
</dbReference>
<keyword evidence="12" id="KW-0325">Glycoprotein</keyword>
<evidence type="ECO:0000256" key="8">
    <source>
        <dbReference type="ARBA" id="ARBA00022882"/>
    </source>
</evidence>
<evidence type="ECO:0000256" key="7">
    <source>
        <dbReference type="ARBA" id="ARBA00022837"/>
    </source>
</evidence>
<evidence type="ECO:0000256" key="6">
    <source>
        <dbReference type="ARBA" id="ARBA00022692"/>
    </source>
</evidence>
<dbReference type="GO" id="GO:0005891">
    <property type="term" value="C:voltage-gated calcium channel complex"/>
    <property type="evidence" value="ECO:0007669"/>
    <property type="project" value="TreeGrafter"/>
</dbReference>
<keyword evidence="2" id="KW-0813">Transport</keyword>
<feature type="transmembrane region" description="Helical" evidence="14">
    <location>
        <begin position="909"/>
        <end position="931"/>
    </location>
</feature>
<name>A0A812UR62_9DINO</name>
<organism evidence="16 17">
    <name type="scientific">Symbiodinium natans</name>
    <dbReference type="NCBI Taxonomy" id="878477"/>
    <lineage>
        <taxon>Eukaryota</taxon>
        <taxon>Sar</taxon>
        <taxon>Alveolata</taxon>
        <taxon>Dinophyceae</taxon>
        <taxon>Suessiales</taxon>
        <taxon>Symbiodiniaceae</taxon>
        <taxon>Symbiodinium</taxon>
    </lineage>
</organism>
<keyword evidence="17" id="KW-1185">Reference proteome</keyword>
<keyword evidence="6 14" id="KW-0812">Transmembrane</keyword>
<dbReference type="GO" id="GO:0098703">
    <property type="term" value="P:calcium ion import across plasma membrane"/>
    <property type="evidence" value="ECO:0007669"/>
    <property type="project" value="TreeGrafter"/>
</dbReference>
<evidence type="ECO:0000256" key="11">
    <source>
        <dbReference type="ARBA" id="ARBA00023136"/>
    </source>
</evidence>
<dbReference type="PANTHER" id="PTHR45628:SF7">
    <property type="entry name" value="VOLTAGE-DEPENDENT CALCIUM CHANNEL TYPE A SUBUNIT ALPHA-1"/>
    <property type="match status" value="1"/>
</dbReference>
<dbReference type="Proteomes" id="UP000604046">
    <property type="component" value="Unassembled WGS sequence"/>
</dbReference>
<dbReference type="PROSITE" id="PS50222">
    <property type="entry name" value="EF_HAND_2"/>
    <property type="match status" value="2"/>
</dbReference>
<evidence type="ECO:0000313" key="16">
    <source>
        <dbReference type="EMBL" id="CAE7593614.1"/>
    </source>
</evidence>
<comment type="caution">
    <text evidence="16">The sequence shown here is derived from an EMBL/GenBank/DDBJ whole genome shotgun (WGS) entry which is preliminary data.</text>
</comment>
<dbReference type="Pfam" id="PF13499">
    <property type="entry name" value="EF-hand_7"/>
    <property type="match status" value="1"/>
</dbReference>
<dbReference type="OrthoDB" id="423976at2759"/>
<keyword evidence="11 14" id="KW-0472">Membrane</keyword>
<dbReference type="CDD" id="cd00051">
    <property type="entry name" value="EFh"/>
    <property type="match status" value="1"/>
</dbReference>
<evidence type="ECO:0000256" key="3">
    <source>
        <dbReference type="ARBA" id="ARBA00022553"/>
    </source>
</evidence>
<keyword evidence="8" id="KW-0851">Voltage-gated channel</keyword>
<keyword evidence="7" id="KW-0106">Calcium</keyword>
<dbReference type="Gene3D" id="1.10.287.70">
    <property type="match status" value="1"/>
</dbReference>
<gene>
    <name evidence="16" type="primary">Catsper1</name>
    <name evidence="16" type="ORF">SNAT2548_LOCUS33792</name>
</gene>
<keyword evidence="13" id="KW-0407">Ion channel</keyword>
<accession>A0A812UR62</accession>
<dbReference type="Pfam" id="PF04577">
    <property type="entry name" value="Glyco_transf_61"/>
    <property type="match status" value="1"/>
</dbReference>
<evidence type="ECO:0000256" key="1">
    <source>
        <dbReference type="ARBA" id="ARBA00004141"/>
    </source>
</evidence>
<dbReference type="GO" id="GO:0005509">
    <property type="term" value="F:calcium ion binding"/>
    <property type="evidence" value="ECO:0007669"/>
    <property type="project" value="InterPro"/>
</dbReference>
<keyword evidence="10" id="KW-0406">Ion transport</keyword>
<evidence type="ECO:0000256" key="4">
    <source>
        <dbReference type="ARBA" id="ARBA00022568"/>
    </source>
</evidence>
<evidence type="ECO:0000256" key="14">
    <source>
        <dbReference type="SAM" id="Phobius"/>
    </source>
</evidence>
<dbReference type="Pfam" id="PF00520">
    <property type="entry name" value="Ion_trans"/>
    <property type="match status" value="1"/>
</dbReference>
<protein>
    <submittedName>
        <fullName evidence="16">Catsper1 protein</fullName>
    </submittedName>
</protein>
<dbReference type="InterPro" id="IPR005821">
    <property type="entry name" value="Ion_trans_dom"/>
</dbReference>
<dbReference type="Gene3D" id="1.10.238.10">
    <property type="entry name" value="EF-hand"/>
    <property type="match status" value="1"/>
</dbReference>
<feature type="transmembrane region" description="Helical" evidence="14">
    <location>
        <begin position="1060"/>
        <end position="1084"/>
    </location>
</feature>
<dbReference type="InterPro" id="IPR050599">
    <property type="entry name" value="VDCC_alpha-1_subunit"/>
</dbReference>
<dbReference type="InterPro" id="IPR002048">
    <property type="entry name" value="EF_hand_dom"/>
</dbReference>
<dbReference type="PANTHER" id="PTHR45628">
    <property type="entry name" value="VOLTAGE-DEPENDENT CALCIUM CHANNEL TYPE A SUBUNIT ALPHA-1"/>
    <property type="match status" value="1"/>
</dbReference>
<comment type="subcellular location">
    <subcellularLocation>
        <location evidence="1">Membrane</location>
        <topology evidence="1">Multi-pass membrane protein</topology>
    </subcellularLocation>
</comment>
<reference evidence="16" key="1">
    <citation type="submission" date="2021-02" db="EMBL/GenBank/DDBJ databases">
        <authorList>
            <person name="Dougan E. K."/>
            <person name="Rhodes N."/>
            <person name="Thang M."/>
            <person name="Chan C."/>
        </authorList>
    </citation>
    <scope>NUCLEOTIDE SEQUENCE</scope>
</reference>
<dbReference type="Gene3D" id="1.20.120.350">
    <property type="entry name" value="Voltage-gated potassium channels. Chain C"/>
    <property type="match status" value="1"/>
</dbReference>
<feature type="domain" description="EF-hand" evidence="15">
    <location>
        <begin position="1108"/>
        <end position="1143"/>
    </location>
</feature>
<sequence length="2048" mass="225784">MLVGASIVVNAAVTTRKAVSFLQEVAKIEEDGYFLWKLVDSVTAPLETAVQLSARYEACSVVEPAIALTRFTLAAVERVLERDDDEQGRPEDKAGWTAWLLSKTDGLTRKQRILQLQPKVSMALSALQTALTTVQLRSPGLGSSPFIYLEAAAEDAYRLLQEFEFGRLGEGRGLAVGRLHCAAQDNPVWQELGFCQVWLEQPSRYRLRLLPTSGGDWDPILLQVSEGEFHFQRAKKGSIAGIDSAPGEALTLTYLLLSSRKRYALEFEPMGRFAAETFEALLTMLILSNGGQHQLADSVDLPGLPVIPVIFDTASGITGELKGPGTTTTIQFNFTVVQSASELQIDALDPLGFEFQNAYAVANISGRRSIPQILVASWDEMRLVILADSFDEISLTISEVKISEVPGPSNWLLSTWELPEDDPEGTPYKRDEVNLQGFLVPGRVDVYNAFGQTGRENAAILGRNSDLFFDMTSSAPIQAGSDLVLQARGAGPDGFKLLSENAELWVLDSDGVNPERQLGQWYCANMRSLFDPDNETALNITKDMYLPHPSACEWDTTREDMIRNFDRSDPSAARVADTLVLRINEAAPVTSKLRLKFQVQTPEDRTNFLQERWHITVQLYDPSTSVLEVITTNDGAPVPLSVVTQLPTEPPPEPSHLSPVARVEVVLQLDPLDTGAEAFVVTAPPRPHHTSDESFKGSVAACRRALACLGMPRPVRDGKLSMGDVRTALESLKVNQEQSLAAIDALLRSVEIVEDTAEPNKPTADAMVVKAELVEINEPQERVQLPAPIQSADSKKKMDQKNDGISRLTEKGSKFSSLISGDDVEAEEDSNAARAWCKWILNQPQFDWTMGLIIFLNSLAIGIETENSIRDEWLPEWPRKELDYVFIVIYMVEISIRITAYGRSCFKDGWFLFDFSLVCMGVFFIIIDPIIQSMSESQGEDSIFTKILVVRSLRLLRLVRAVRMLHMFRTVWRLVYGLITSGNAIMSTFFILFLTLYIFACLGVELITKDKTLMDNSETRIIVEYNFKNLPSTLLTLIAWVGMDSISAVYYPLIQQNPFLILYFVPIILMVSASCFLKVTAVLVEGALANAANDKELSRHDMKQTVKKWAPKIMEVFSSIDTDGNGTLERHELSQIQLGDLPFEVSTEQVDNLEDLFDMLDVDGKGEISQIEFADGLLNLLTNDVPIHQMKTFKLLQLGSVLVCLERVESKVTALERMLLQRESKRSGQLCVVVVVVNTTAKLQHVVTENRSNNVDEMRCLPLPAVNGLSRARVDCEVDPAVRMVVGLGTECLRDAATVVYVESPESTVPDAQNVWFIEAVALVGTNYTSVGDRLGRGTFTGFEVVDMDVQVVYGALASVPVDVGLAFQSRVDLPRLGQVVIEGPRDLQQFGCENKRGRVLPVSLGPLARCQTSVNPPTVTLTLNQSLPSSLHVVIVPAETSRQDPQPSRNVFNVYLRAPDGRNMDVSLLVPGEPIVQGVRISVLPFWWTELKLYDDFFDVTVPVEILDDVDIDIWGILIDFPKDPDFQLHALDVQVSTAFGEGAYMPQGSPFVGQAGGNQLLVLLDRVRKPRTGMTLIKFPVSRPSSLPLFNFWRVALCGREMGANGEGCSLGEDRQDRGSAVISVFASGGFDPYEPSNVQVFRATTGCSHRAEDSHVDSSLDPWGAADYWPSHRIRMIEALSVSVSLLGVEDLKKLHAAVTAALSSPYAIVSFSTPAWQIPMDMSEEPPYPDAFTRLNSSFAQYGATRNSIYLSSNSGKFMDNVRTLEQTDGSDEHAALGFGAGTRASSPEIQDNTAAKHLVVQASYPGGPGYFGHAIDNVFPRVLSILPGAKSAGYKVSVVVPQISREFFSHNTQALFEQMGVEVLESIPQTPHRMAGVTNVASWDRLMRHNVRNVIREELFRGLTPAACKSGGGIAAAGDWSKVFLSRRSGTRNGRSVEGEDLLEERLQKNGFHILDDPGSMPVHELARKLYTSTCRLAGFAGTALLNLVFLPDGAKLVEFNPLGLYADYWEWAHALNMSYVHTVPSLSIGALEADSLVQIATT</sequence>
<keyword evidence="9 14" id="KW-1133">Transmembrane helix</keyword>
<dbReference type="InterPro" id="IPR049625">
    <property type="entry name" value="Glyco_transf_61_cat"/>
</dbReference>
<evidence type="ECO:0000256" key="12">
    <source>
        <dbReference type="ARBA" id="ARBA00023180"/>
    </source>
</evidence>
<dbReference type="SUPFAM" id="SSF81324">
    <property type="entry name" value="Voltage-gated potassium channels"/>
    <property type="match status" value="1"/>
</dbReference>
<dbReference type="SUPFAM" id="SSF47473">
    <property type="entry name" value="EF-hand"/>
    <property type="match status" value="1"/>
</dbReference>
<evidence type="ECO:0000259" key="15">
    <source>
        <dbReference type="PROSITE" id="PS50222"/>
    </source>
</evidence>
<dbReference type="InterPro" id="IPR027359">
    <property type="entry name" value="Volt_channel_dom_sf"/>
</dbReference>
<keyword evidence="5" id="KW-0107">Calcium channel</keyword>